<evidence type="ECO:0000256" key="1">
    <source>
        <dbReference type="ARBA" id="ARBA00022729"/>
    </source>
</evidence>
<sequence length="389" mass="44450">MKKLLIVFVLLCSFGKNAFCFTPSDTTKRSTVAIFLPLYLDSAFDATNNYRYGKQFPKFLNPGLEFYEGVQLAIDSMRKLNLALDVQVYDTRSNKSIFEITQLPEFDNVDLIIGHTSSTEMKMLAEIALRKKIPFVNPNFPNDGNITNNPYFVLLNSTLRTHCFGIYKFLQKNYGTSPVIVFRQKGEQEDRLKGYFDEIAANTASVKLKLKYVNLEAGFTADDLVPFLDSTRQSVCVAGSLDEDFAANLCTQLSALSKTYPLQVMGMPTWDGMKDLEKYSLDIFYSTPFYNAKVDAVSTSINNYFKTNFYSRPSDMVFRGYETFMHFGLLLNTYGKNIDSNIGDKKFKVFTDFDIQPTILNMQTQQLEYFENHKLYFVKKTAGVVKAVY</sequence>
<keyword evidence="1 2" id="KW-0732">Signal</keyword>
<dbReference type="CDD" id="cd06268">
    <property type="entry name" value="PBP1_ABC_transporter_LIVBP-like"/>
    <property type="match status" value="1"/>
</dbReference>
<proteinExistence type="predicted"/>
<feature type="domain" description="Leucine-binding protein" evidence="3">
    <location>
        <begin position="69"/>
        <end position="335"/>
    </location>
</feature>
<comment type="caution">
    <text evidence="4">The sequence shown here is derived from an EMBL/GenBank/DDBJ whole genome shotgun (WGS) entry which is preliminary data.</text>
</comment>
<protein>
    <submittedName>
        <fullName evidence="4">ABC transporter substrate-binding protein</fullName>
    </submittedName>
</protein>
<gene>
    <name evidence="4" type="ORF">KTO63_05875</name>
</gene>
<evidence type="ECO:0000259" key="3">
    <source>
        <dbReference type="Pfam" id="PF13458"/>
    </source>
</evidence>
<dbReference type="InterPro" id="IPR028081">
    <property type="entry name" value="Leu-bd"/>
</dbReference>
<evidence type="ECO:0000313" key="4">
    <source>
        <dbReference type="EMBL" id="MBV4356671.1"/>
    </source>
</evidence>
<evidence type="ECO:0000256" key="2">
    <source>
        <dbReference type="SAM" id="SignalP"/>
    </source>
</evidence>
<evidence type="ECO:0000313" key="5">
    <source>
        <dbReference type="Proteomes" id="UP000812270"/>
    </source>
</evidence>
<dbReference type="AlphaFoldDB" id="A0A9E2W7H1"/>
<reference evidence="4" key="1">
    <citation type="submission" date="2021-06" db="EMBL/GenBank/DDBJ databases">
        <authorList>
            <person name="Huq M.A."/>
        </authorList>
    </citation>
    <scope>NUCLEOTIDE SEQUENCE</scope>
    <source>
        <strain evidence="4">MAH-26</strain>
    </source>
</reference>
<dbReference type="EMBL" id="JAHSPG010000003">
    <property type="protein sequence ID" value="MBV4356671.1"/>
    <property type="molecule type" value="Genomic_DNA"/>
</dbReference>
<organism evidence="4 5">
    <name type="scientific">Pinibacter aurantiacus</name>
    <dbReference type="NCBI Taxonomy" id="2851599"/>
    <lineage>
        <taxon>Bacteria</taxon>
        <taxon>Pseudomonadati</taxon>
        <taxon>Bacteroidota</taxon>
        <taxon>Chitinophagia</taxon>
        <taxon>Chitinophagales</taxon>
        <taxon>Chitinophagaceae</taxon>
        <taxon>Pinibacter</taxon>
    </lineage>
</organism>
<feature type="signal peptide" evidence="2">
    <location>
        <begin position="1"/>
        <end position="18"/>
    </location>
</feature>
<name>A0A9E2W7H1_9BACT</name>
<dbReference type="RefSeq" id="WP_217790318.1">
    <property type="nucleotide sequence ID" value="NZ_JAHSPG010000003.1"/>
</dbReference>
<dbReference type="Pfam" id="PF13458">
    <property type="entry name" value="Peripla_BP_6"/>
    <property type="match status" value="1"/>
</dbReference>
<feature type="chain" id="PRO_5039088688" evidence="2">
    <location>
        <begin position="19"/>
        <end position="389"/>
    </location>
</feature>
<keyword evidence="5" id="KW-1185">Reference proteome</keyword>
<dbReference type="Proteomes" id="UP000812270">
    <property type="component" value="Unassembled WGS sequence"/>
</dbReference>
<accession>A0A9E2W7H1</accession>